<comment type="caution">
    <text evidence="3">The sequence shown here is derived from an EMBL/GenBank/DDBJ whole genome shotgun (WGS) entry which is preliminary data.</text>
</comment>
<reference evidence="3 4" key="1">
    <citation type="submission" date="2022-10" db="EMBL/GenBank/DDBJ databases">
        <title>Defluviimonas sp. nov., isolated from ocean surface water.</title>
        <authorList>
            <person name="He W."/>
            <person name="Wang L."/>
            <person name="Zhang D.-F."/>
        </authorList>
    </citation>
    <scope>NUCLEOTIDE SEQUENCE [LARGE SCALE GENOMIC DNA]</scope>
    <source>
        <strain evidence="3 4">WL0075</strain>
    </source>
</reference>
<evidence type="ECO:0000256" key="2">
    <source>
        <dbReference type="ARBA" id="ARBA00023235"/>
    </source>
</evidence>
<evidence type="ECO:0000313" key="4">
    <source>
        <dbReference type="Proteomes" id="UP001652503"/>
    </source>
</evidence>
<dbReference type="InterPro" id="IPR015942">
    <property type="entry name" value="Asp/Glu/hydantoin_racemase"/>
</dbReference>
<gene>
    <name evidence="3" type="ORF">OE647_18015</name>
</gene>
<dbReference type="Pfam" id="PF01177">
    <property type="entry name" value="Asp_Glu_race"/>
    <property type="match status" value="1"/>
</dbReference>
<dbReference type="InterPro" id="IPR001920">
    <property type="entry name" value="Asp/Glu_race"/>
</dbReference>
<dbReference type="PANTHER" id="PTHR21198">
    <property type="entry name" value="GLUTAMATE RACEMASE"/>
    <property type="match status" value="1"/>
</dbReference>
<dbReference type="Gene3D" id="3.40.50.1860">
    <property type="match status" value="2"/>
</dbReference>
<dbReference type="InterPro" id="IPR004380">
    <property type="entry name" value="Asp_race"/>
</dbReference>
<dbReference type="RefSeq" id="WP_263723146.1">
    <property type="nucleotide sequence ID" value="NZ_JAOWLA010000022.1"/>
</dbReference>
<evidence type="ECO:0000313" key="3">
    <source>
        <dbReference type="EMBL" id="MCV2866609.1"/>
    </source>
</evidence>
<sequence length="233" mass="23450">MTGPRRIGILGGMGPEATVLLMQRLISAVPAQDDCDHIPLIVDCNTQVPSRIAALIEGRGEDPGPVLAAMARGLAAAGAEALAMPCNTAHHYAPAIRAAAAIPFLDMIELSADAALAAAGPGAPVGILASPAVRKIGIFDRALAARGLRAVYPDDQDGLLTAIRAIKREGATPEARAALAAASAGLAAAGVRVQLIACTEFSIIADALASGVTAIDTLDVLVAGIVRFATGGR</sequence>
<dbReference type="EC" id="5.1.1.-" evidence="3"/>
<dbReference type="PANTHER" id="PTHR21198:SF7">
    <property type="entry name" value="ASPARTATE-GLUTAMATE RACEMASE FAMILY"/>
    <property type="match status" value="1"/>
</dbReference>
<comment type="similarity">
    <text evidence="1">Belongs to the aspartate/glutamate racemases family.</text>
</comment>
<organism evidence="3 4">
    <name type="scientific">Albidovulum sediminicola</name>
    <dbReference type="NCBI Taxonomy" id="2984331"/>
    <lineage>
        <taxon>Bacteria</taxon>
        <taxon>Pseudomonadati</taxon>
        <taxon>Pseudomonadota</taxon>
        <taxon>Alphaproteobacteria</taxon>
        <taxon>Rhodobacterales</taxon>
        <taxon>Paracoccaceae</taxon>
        <taxon>Albidovulum</taxon>
    </lineage>
</organism>
<protein>
    <submittedName>
        <fullName evidence="3">Amino acid racemase</fullName>
        <ecNumber evidence="3">5.1.1.-</ecNumber>
    </submittedName>
</protein>
<accession>A0ABT2Z630</accession>
<keyword evidence="2 3" id="KW-0413">Isomerase</keyword>
<keyword evidence="4" id="KW-1185">Reference proteome</keyword>
<dbReference type="EMBL" id="JAOWLA010000022">
    <property type="protein sequence ID" value="MCV2866609.1"/>
    <property type="molecule type" value="Genomic_DNA"/>
</dbReference>
<name>A0ABT2Z630_9RHOB</name>
<proteinExistence type="inferred from homology"/>
<evidence type="ECO:0000256" key="1">
    <source>
        <dbReference type="ARBA" id="ARBA00007847"/>
    </source>
</evidence>
<dbReference type="SUPFAM" id="SSF53681">
    <property type="entry name" value="Aspartate/glutamate racemase"/>
    <property type="match status" value="2"/>
</dbReference>
<dbReference type="NCBIfam" id="TIGR00035">
    <property type="entry name" value="asp_race"/>
    <property type="match status" value="1"/>
</dbReference>
<dbReference type="Proteomes" id="UP001652503">
    <property type="component" value="Unassembled WGS sequence"/>
</dbReference>
<dbReference type="GO" id="GO:0016853">
    <property type="term" value="F:isomerase activity"/>
    <property type="evidence" value="ECO:0007669"/>
    <property type="project" value="UniProtKB-KW"/>
</dbReference>